<dbReference type="RefSeq" id="WP_386674879.1">
    <property type="nucleotide sequence ID" value="NZ_JBHLTG010000009.1"/>
</dbReference>
<dbReference type="Gene3D" id="1.10.10.10">
    <property type="entry name" value="Winged helix-like DNA-binding domain superfamily/Winged helix DNA-binding domain"/>
    <property type="match status" value="1"/>
</dbReference>
<dbReference type="InterPro" id="IPR005158">
    <property type="entry name" value="BTAD"/>
</dbReference>
<dbReference type="SMART" id="SM01043">
    <property type="entry name" value="BTAD"/>
    <property type="match status" value="1"/>
</dbReference>
<feature type="region of interest" description="Disordered" evidence="1">
    <location>
        <begin position="1"/>
        <end position="21"/>
    </location>
</feature>
<reference evidence="3 4" key="1">
    <citation type="submission" date="2024-09" db="EMBL/GenBank/DDBJ databases">
        <authorList>
            <person name="Sun Q."/>
            <person name="Mori K."/>
        </authorList>
    </citation>
    <scope>NUCLEOTIDE SEQUENCE [LARGE SCALE GENOMIC DNA]</scope>
    <source>
        <strain evidence="3 4">KCTC 23076</strain>
    </source>
</reference>
<dbReference type="Proteomes" id="UP001589896">
    <property type="component" value="Unassembled WGS sequence"/>
</dbReference>
<feature type="domain" description="Bacterial transcriptional activator" evidence="2">
    <location>
        <begin position="94"/>
        <end position="229"/>
    </location>
</feature>
<keyword evidence="4" id="KW-1185">Reference proteome</keyword>
<protein>
    <submittedName>
        <fullName evidence="3">BTAD domain-containing putative transcriptional regulator</fullName>
    </submittedName>
</protein>
<dbReference type="PANTHER" id="PTHR35807">
    <property type="entry name" value="TRANSCRIPTIONAL REGULATOR REDD-RELATED"/>
    <property type="match status" value="1"/>
</dbReference>
<evidence type="ECO:0000313" key="3">
    <source>
        <dbReference type="EMBL" id="MFC0681728.1"/>
    </source>
</evidence>
<name>A0ABV6S0Q9_9GAMM</name>
<dbReference type="InterPro" id="IPR051677">
    <property type="entry name" value="AfsR-DnrI-RedD_regulator"/>
</dbReference>
<evidence type="ECO:0000256" key="1">
    <source>
        <dbReference type="SAM" id="MobiDB-lite"/>
    </source>
</evidence>
<evidence type="ECO:0000259" key="2">
    <source>
        <dbReference type="SMART" id="SM01043"/>
    </source>
</evidence>
<dbReference type="SUPFAM" id="SSF48452">
    <property type="entry name" value="TPR-like"/>
    <property type="match status" value="3"/>
</dbReference>
<organism evidence="3 4">
    <name type="scientific">Lysobacter korlensis</name>
    <dbReference type="NCBI Taxonomy" id="553636"/>
    <lineage>
        <taxon>Bacteria</taxon>
        <taxon>Pseudomonadati</taxon>
        <taxon>Pseudomonadota</taxon>
        <taxon>Gammaproteobacteria</taxon>
        <taxon>Lysobacterales</taxon>
        <taxon>Lysobacteraceae</taxon>
        <taxon>Lysobacter</taxon>
    </lineage>
</organism>
<proteinExistence type="predicted"/>
<dbReference type="InterPro" id="IPR011990">
    <property type="entry name" value="TPR-like_helical_dom_sf"/>
</dbReference>
<evidence type="ECO:0000313" key="4">
    <source>
        <dbReference type="Proteomes" id="UP001589896"/>
    </source>
</evidence>
<comment type="caution">
    <text evidence="3">The sequence shown here is derived from an EMBL/GenBank/DDBJ whole genome shotgun (WGS) entry which is preliminary data.</text>
</comment>
<dbReference type="InterPro" id="IPR036388">
    <property type="entry name" value="WH-like_DNA-bd_sf"/>
</dbReference>
<gene>
    <name evidence="3" type="ORF">ACFFGH_28185</name>
</gene>
<sequence>MATRINLLGPPSIEADGTHVPPPRGSKSWALLAYLLLSSDMPPRSRLAELLFDEADDPAGTLRWSLSQVRRALGPSARIDGDPVCLALEDGTTVDVRVLTDRSPTEALALPGFGMRLLDGIAPHVGAAFEVWLSTERRRLMRITQAVLQEAAHRKLAENDAGAAVDLAARAVTAEPLNESSQELLVRALVASGELAEARRQVERCLVLFRRELGADPSPAVARALQPPAVPPSAATRGAILAELEAGAASYRAGGYDRAIDLLRSAVQGARRLRDPELLAQALETLGTAMVHGVRGSDQEAVTLLHESAMRARATGADHISAHAFYELGHIELLRGNYPRSKFWLARAAEVARDRPALRAWIGIYSGLGRSDQADYQRAVAVLTEAGALGREMLDPRPVAFANSGLGRVHLLRGDQAAARAALDTSCRTARHAGWTSFLPFPEAMRAELNLAAGRIDEAAEELDHSYELAVQVGDPAWQGYSLRGRGLLAARAGRDADALQLLRDGLAACHGVRDSYDWIEAACLDSLCDFAVRNGMDEAPGWVGMLDDFASRRGMREMVARAALHRVRLREDGAEDAASLLVAAIDNPALHALAADAGVRPALAHA</sequence>
<accession>A0ABV6S0Q9</accession>
<dbReference type="Pfam" id="PF03704">
    <property type="entry name" value="BTAD"/>
    <property type="match status" value="1"/>
</dbReference>
<dbReference type="Gene3D" id="1.25.40.10">
    <property type="entry name" value="Tetratricopeptide repeat domain"/>
    <property type="match status" value="3"/>
</dbReference>
<dbReference type="EMBL" id="JBHLTG010000009">
    <property type="protein sequence ID" value="MFC0681728.1"/>
    <property type="molecule type" value="Genomic_DNA"/>
</dbReference>